<name>A0ABP8N9B8_9BACT</name>
<dbReference type="InterPro" id="IPR001845">
    <property type="entry name" value="HTH_ArsR_DNA-bd_dom"/>
</dbReference>
<evidence type="ECO:0000259" key="4">
    <source>
        <dbReference type="PROSITE" id="PS50987"/>
    </source>
</evidence>
<protein>
    <recommendedName>
        <fullName evidence="4">HTH arsR-type domain-containing protein</fullName>
    </recommendedName>
</protein>
<feature type="domain" description="HTH arsR-type" evidence="4">
    <location>
        <begin position="1"/>
        <end position="92"/>
    </location>
</feature>
<keyword evidence="6" id="KW-1185">Reference proteome</keyword>
<comment type="caution">
    <text evidence="5">The sequence shown here is derived from an EMBL/GenBank/DDBJ whole genome shotgun (WGS) entry which is preliminary data.</text>
</comment>
<dbReference type="PROSITE" id="PS50987">
    <property type="entry name" value="HTH_ARSR_2"/>
    <property type="match status" value="1"/>
</dbReference>
<dbReference type="Proteomes" id="UP001501175">
    <property type="component" value="Unassembled WGS sequence"/>
</dbReference>
<keyword evidence="3" id="KW-0804">Transcription</keyword>
<keyword evidence="2" id="KW-0238">DNA-binding</keyword>
<dbReference type="EMBL" id="BAABHD010000066">
    <property type="protein sequence ID" value="GAA4461814.1"/>
    <property type="molecule type" value="Genomic_DNA"/>
</dbReference>
<keyword evidence="1" id="KW-0805">Transcription regulation</keyword>
<sequence length="92" mass="10370">MTKQEAEEVAEILSQLGNPIRLAILLQLQKQDWLTGADLLSPSAKSNINFHEHLKALQDIGLVQRKMRGTKFVYSLSDDRLNQVLDLVATLK</sequence>
<dbReference type="InterPro" id="IPR051011">
    <property type="entry name" value="Metal_resp_trans_reg"/>
</dbReference>
<dbReference type="SUPFAM" id="SSF46785">
    <property type="entry name" value="Winged helix' DNA-binding domain"/>
    <property type="match status" value="1"/>
</dbReference>
<organism evidence="5 6">
    <name type="scientific">Nibrella saemangeumensis</name>
    <dbReference type="NCBI Taxonomy" id="1084526"/>
    <lineage>
        <taxon>Bacteria</taxon>
        <taxon>Pseudomonadati</taxon>
        <taxon>Bacteroidota</taxon>
        <taxon>Cytophagia</taxon>
        <taxon>Cytophagales</taxon>
        <taxon>Spirosomataceae</taxon>
        <taxon>Nibrella</taxon>
    </lineage>
</organism>
<dbReference type="PANTHER" id="PTHR43132">
    <property type="entry name" value="ARSENICAL RESISTANCE OPERON REPRESSOR ARSR-RELATED"/>
    <property type="match status" value="1"/>
</dbReference>
<dbReference type="CDD" id="cd00090">
    <property type="entry name" value="HTH_ARSR"/>
    <property type="match status" value="1"/>
</dbReference>
<proteinExistence type="predicted"/>
<evidence type="ECO:0000313" key="5">
    <source>
        <dbReference type="EMBL" id="GAA4461814.1"/>
    </source>
</evidence>
<dbReference type="RefSeq" id="WP_345245889.1">
    <property type="nucleotide sequence ID" value="NZ_BAABHD010000066.1"/>
</dbReference>
<accession>A0ABP8N9B8</accession>
<evidence type="ECO:0000256" key="1">
    <source>
        <dbReference type="ARBA" id="ARBA00023015"/>
    </source>
</evidence>
<gene>
    <name evidence="5" type="ORF">GCM10023189_37740</name>
</gene>
<dbReference type="InterPro" id="IPR036388">
    <property type="entry name" value="WH-like_DNA-bd_sf"/>
</dbReference>
<reference evidence="6" key="1">
    <citation type="journal article" date="2019" name="Int. J. Syst. Evol. Microbiol.">
        <title>The Global Catalogue of Microorganisms (GCM) 10K type strain sequencing project: providing services to taxonomists for standard genome sequencing and annotation.</title>
        <authorList>
            <consortium name="The Broad Institute Genomics Platform"/>
            <consortium name="The Broad Institute Genome Sequencing Center for Infectious Disease"/>
            <person name="Wu L."/>
            <person name="Ma J."/>
        </authorList>
    </citation>
    <scope>NUCLEOTIDE SEQUENCE [LARGE SCALE GENOMIC DNA]</scope>
    <source>
        <strain evidence="6">JCM 17927</strain>
    </source>
</reference>
<evidence type="ECO:0000256" key="3">
    <source>
        <dbReference type="ARBA" id="ARBA00023163"/>
    </source>
</evidence>
<dbReference type="PANTHER" id="PTHR43132:SF6">
    <property type="entry name" value="HTH-TYPE TRANSCRIPTIONAL REPRESSOR CZRA"/>
    <property type="match status" value="1"/>
</dbReference>
<dbReference type="Gene3D" id="1.10.10.10">
    <property type="entry name" value="Winged helix-like DNA-binding domain superfamily/Winged helix DNA-binding domain"/>
    <property type="match status" value="1"/>
</dbReference>
<evidence type="ECO:0000256" key="2">
    <source>
        <dbReference type="ARBA" id="ARBA00023125"/>
    </source>
</evidence>
<dbReference type="InterPro" id="IPR011991">
    <property type="entry name" value="ArsR-like_HTH"/>
</dbReference>
<dbReference type="InterPro" id="IPR036390">
    <property type="entry name" value="WH_DNA-bd_sf"/>
</dbReference>
<dbReference type="SMART" id="SM00418">
    <property type="entry name" value="HTH_ARSR"/>
    <property type="match status" value="1"/>
</dbReference>
<dbReference type="PRINTS" id="PR00778">
    <property type="entry name" value="HTHARSR"/>
</dbReference>
<evidence type="ECO:0000313" key="6">
    <source>
        <dbReference type="Proteomes" id="UP001501175"/>
    </source>
</evidence>